<dbReference type="EMBL" id="AZDL01000039">
    <property type="protein sequence ID" value="KRK91892.1"/>
    <property type="molecule type" value="Genomic_DNA"/>
</dbReference>
<feature type="transmembrane region" description="Helical" evidence="8">
    <location>
        <begin position="125"/>
        <end position="142"/>
    </location>
</feature>
<feature type="transmembrane region" description="Helical" evidence="8">
    <location>
        <begin position="205"/>
        <end position="229"/>
    </location>
</feature>
<feature type="transmembrane region" description="Helical" evidence="8">
    <location>
        <begin position="396"/>
        <end position="415"/>
    </location>
</feature>
<dbReference type="AlphaFoldDB" id="A0AAJ0LED9"/>
<keyword evidence="3" id="KW-0328">Glycosyltransferase</keyword>
<evidence type="ECO:0000256" key="7">
    <source>
        <dbReference type="ARBA" id="ARBA00023136"/>
    </source>
</evidence>
<evidence type="ECO:0000256" key="2">
    <source>
        <dbReference type="ARBA" id="ARBA00022475"/>
    </source>
</evidence>
<dbReference type="GeneID" id="49611002"/>
<dbReference type="Proteomes" id="UP000050828">
    <property type="component" value="Unassembled WGS sequence"/>
</dbReference>
<keyword evidence="2" id="KW-1003">Cell membrane</keyword>
<feature type="transmembrane region" description="Helical" evidence="8">
    <location>
        <begin position="235"/>
        <end position="256"/>
    </location>
</feature>
<organism evidence="10 11">
    <name type="scientific">Latilactobacillus curvatus JCM 1096 = DSM 20019</name>
    <dbReference type="NCBI Taxonomy" id="1293592"/>
    <lineage>
        <taxon>Bacteria</taxon>
        <taxon>Bacillati</taxon>
        <taxon>Bacillota</taxon>
        <taxon>Bacilli</taxon>
        <taxon>Lactobacillales</taxon>
        <taxon>Lactobacillaceae</taxon>
        <taxon>Latilactobacillus</taxon>
    </lineage>
</organism>
<dbReference type="GO" id="GO:0005886">
    <property type="term" value="C:plasma membrane"/>
    <property type="evidence" value="ECO:0007669"/>
    <property type="project" value="UniProtKB-SubCell"/>
</dbReference>
<keyword evidence="6 8" id="KW-1133">Transmembrane helix</keyword>
<evidence type="ECO:0000313" key="11">
    <source>
        <dbReference type="Proteomes" id="UP000050828"/>
    </source>
</evidence>
<accession>A0AAJ0LED9</accession>
<dbReference type="RefSeq" id="WP_056966539.1">
    <property type="nucleotide sequence ID" value="NZ_AZDL01000039.1"/>
</dbReference>
<feature type="transmembrane region" description="Helical" evidence="8">
    <location>
        <begin position="268"/>
        <end position="289"/>
    </location>
</feature>
<feature type="transmembrane region" description="Helical" evidence="8">
    <location>
        <begin position="444"/>
        <end position="464"/>
    </location>
</feature>
<sequence length="480" mass="55389">MNFEKINQLITNKVLVIITLVLWGSVALGAIWFEGKEVASRSLKLNIFVITMVIIGIVIIFLLQRFFTIKQAMLIVLVASFIIKLIWVLRIDTQPTSDFLVLHNAALKAASGDFSFMKNNYFLNWPYQLGFVLYEAGIIRIFGTSVMIIKFINIILSLFIALIIYLLGKQLFNQKIGLIGLTLVAFYPPFIFYTNVLTNQYIATLFFYIGFYLLIKYDTWGMVFCSGLFLGLGNIVRPLGPFIILAVLLFIIFYKNHAKYHSHWLTKLILIIAILSGYQLVVSGVNVSVQATQISQYKLENRSNTWKFVTGLNYETNGMYSNKDLQLLDKYPIGRQRDKVGRKIIKERLSDETQLMKLFVKKSFIMWSYQDSALSWSGARQKVTEKNYQVLLAVQMLFYTLMICLSVVGVFRLLFQKRQSGQLFMILMIGYFLVHLLIEIQTRYRFFIVPTLLLFSAIELNSILSRNNRKRSSISNEGEK</sequence>
<comment type="caution">
    <text evidence="10">The sequence shown here is derived from an EMBL/GenBank/DDBJ whole genome shotgun (WGS) entry which is preliminary data.</text>
</comment>
<feature type="transmembrane region" description="Helical" evidence="8">
    <location>
        <begin position="72"/>
        <end position="89"/>
    </location>
</feature>
<dbReference type="InterPro" id="IPR038731">
    <property type="entry name" value="RgtA/B/C-like"/>
</dbReference>
<gene>
    <name evidence="10" type="ORF">FC08_GL001035</name>
</gene>
<keyword evidence="4" id="KW-0808">Transferase</keyword>
<evidence type="ECO:0000256" key="4">
    <source>
        <dbReference type="ARBA" id="ARBA00022679"/>
    </source>
</evidence>
<feature type="transmembrane region" description="Helical" evidence="8">
    <location>
        <begin position="12"/>
        <end position="33"/>
    </location>
</feature>
<dbReference type="GO" id="GO:0016763">
    <property type="term" value="F:pentosyltransferase activity"/>
    <property type="evidence" value="ECO:0007669"/>
    <property type="project" value="TreeGrafter"/>
</dbReference>
<feature type="transmembrane region" description="Helical" evidence="8">
    <location>
        <begin position="174"/>
        <end position="193"/>
    </location>
</feature>
<dbReference type="Pfam" id="PF13231">
    <property type="entry name" value="PMT_2"/>
    <property type="match status" value="1"/>
</dbReference>
<proteinExistence type="predicted"/>
<dbReference type="PANTHER" id="PTHR33908:SF11">
    <property type="entry name" value="MEMBRANE PROTEIN"/>
    <property type="match status" value="1"/>
</dbReference>
<evidence type="ECO:0000256" key="6">
    <source>
        <dbReference type="ARBA" id="ARBA00022989"/>
    </source>
</evidence>
<keyword evidence="7 8" id="KW-0472">Membrane</keyword>
<comment type="subcellular location">
    <subcellularLocation>
        <location evidence="1">Cell membrane</location>
        <topology evidence="1">Multi-pass membrane protein</topology>
    </subcellularLocation>
</comment>
<dbReference type="GO" id="GO:0009103">
    <property type="term" value="P:lipopolysaccharide biosynthetic process"/>
    <property type="evidence" value="ECO:0007669"/>
    <property type="project" value="UniProtKB-ARBA"/>
</dbReference>
<keyword evidence="5 8" id="KW-0812">Transmembrane</keyword>
<evidence type="ECO:0000256" key="8">
    <source>
        <dbReference type="SAM" id="Phobius"/>
    </source>
</evidence>
<evidence type="ECO:0000259" key="9">
    <source>
        <dbReference type="Pfam" id="PF13231"/>
    </source>
</evidence>
<feature type="transmembrane region" description="Helical" evidence="8">
    <location>
        <begin position="149"/>
        <end position="168"/>
    </location>
</feature>
<feature type="transmembrane region" description="Helical" evidence="8">
    <location>
        <begin position="422"/>
        <end position="438"/>
    </location>
</feature>
<evidence type="ECO:0000313" key="10">
    <source>
        <dbReference type="EMBL" id="KRK91892.1"/>
    </source>
</evidence>
<name>A0AAJ0LED9_LATCU</name>
<feature type="transmembrane region" description="Helical" evidence="8">
    <location>
        <begin position="45"/>
        <end position="63"/>
    </location>
</feature>
<evidence type="ECO:0000256" key="5">
    <source>
        <dbReference type="ARBA" id="ARBA00022692"/>
    </source>
</evidence>
<dbReference type="PANTHER" id="PTHR33908">
    <property type="entry name" value="MANNOSYLTRANSFERASE YKCB-RELATED"/>
    <property type="match status" value="1"/>
</dbReference>
<evidence type="ECO:0000256" key="1">
    <source>
        <dbReference type="ARBA" id="ARBA00004651"/>
    </source>
</evidence>
<protein>
    <recommendedName>
        <fullName evidence="9">Glycosyltransferase RgtA/B/C/D-like domain-containing protein</fullName>
    </recommendedName>
</protein>
<feature type="domain" description="Glycosyltransferase RgtA/B/C/D-like" evidence="9">
    <location>
        <begin position="137"/>
        <end position="274"/>
    </location>
</feature>
<dbReference type="InterPro" id="IPR050297">
    <property type="entry name" value="LipidA_mod_glycosyltrf_83"/>
</dbReference>
<evidence type="ECO:0000256" key="3">
    <source>
        <dbReference type="ARBA" id="ARBA00022676"/>
    </source>
</evidence>
<reference evidence="10 11" key="1">
    <citation type="journal article" date="2015" name="Genome Announc.">
        <title>Expanding the biotechnology potential of lactobacilli through comparative genomics of 213 strains and associated genera.</title>
        <authorList>
            <person name="Sun Z."/>
            <person name="Harris H.M."/>
            <person name="McCann A."/>
            <person name="Guo C."/>
            <person name="Argimon S."/>
            <person name="Zhang W."/>
            <person name="Yang X."/>
            <person name="Jeffery I.B."/>
            <person name="Cooney J.C."/>
            <person name="Kagawa T.F."/>
            <person name="Liu W."/>
            <person name="Song Y."/>
            <person name="Salvetti E."/>
            <person name="Wrobel A."/>
            <person name="Rasinkangas P."/>
            <person name="Parkhill J."/>
            <person name="Rea M.C."/>
            <person name="O'Sullivan O."/>
            <person name="Ritari J."/>
            <person name="Douillard F.P."/>
            <person name="Paul Ross R."/>
            <person name="Yang R."/>
            <person name="Briner A.E."/>
            <person name="Felis G.E."/>
            <person name="de Vos W.M."/>
            <person name="Barrangou R."/>
            <person name="Klaenhammer T.R."/>
            <person name="Caufield P.W."/>
            <person name="Cui Y."/>
            <person name="Zhang H."/>
            <person name="O'Toole P.W."/>
        </authorList>
    </citation>
    <scope>NUCLEOTIDE SEQUENCE [LARGE SCALE GENOMIC DNA]</scope>
    <source>
        <strain evidence="10 11">DSM 20019</strain>
    </source>
</reference>